<sequence length="81" mass="8851">MDTNKVGSVPPLGYCAPCIREGVWNAAVTQHAGTSTCAHHLIYNEGIGELEFPGSLSDSEKQRQVLNQLERRNPTGNNSHF</sequence>
<proteinExistence type="predicted"/>
<dbReference type="RefSeq" id="WP_093783847.1">
    <property type="nucleotide sequence ID" value="NZ_FNIE01000004.1"/>
</dbReference>
<reference evidence="1 2" key="1">
    <citation type="submission" date="2016-10" db="EMBL/GenBank/DDBJ databases">
        <authorList>
            <person name="de Groot N.N."/>
        </authorList>
    </citation>
    <scope>NUCLEOTIDE SEQUENCE [LARGE SCALE GENOMIC DNA]</scope>
    <source>
        <strain evidence="1 2">CGMCC 4.2022</strain>
    </source>
</reference>
<accession>A0A1H0B3B1</accession>
<protein>
    <submittedName>
        <fullName evidence="1">Uncharacterized protein</fullName>
    </submittedName>
</protein>
<evidence type="ECO:0000313" key="1">
    <source>
        <dbReference type="EMBL" id="SDN40130.1"/>
    </source>
</evidence>
<dbReference type="Proteomes" id="UP000199341">
    <property type="component" value="Unassembled WGS sequence"/>
</dbReference>
<organism evidence="1 2">
    <name type="scientific">Actinacidiphila guanduensis</name>
    <dbReference type="NCBI Taxonomy" id="310781"/>
    <lineage>
        <taxon>Bacteria</taxon>
        <taxon>Bacillati</taxon>
        <taxon>Actinomycetota</taxon>
        <taxon>Actinomycetes</taxon>
        <taxon>Kitasatosporales</taxon>
        <taxon>Streptomycetaceae</taxon>
        <taxon>Actinacidiphila</taxon>
    </lineage>
</organism>
<dbReference type="OrthoDB" id="9878305at2"/>
<evidence type="ECO:0000313" key="2">
    <source>
        <dbReference type="Proteomes" id="UP000199341"/>
    </source>
</evidence>
<dbReference type="AlphaFoldDB" id="A0A1H0B3B1"/>
<dbReference type="EMBL" id="FNIE01000004">
    <property type="protein sequence ID" value="SDN40130.1"/>
    <property type="molecule type" value="Genomic_DNA"/>
</dbReference>
<gene>
    <name evidence="1" type="ORF">SAMN05216259_10432</name>
</gene>
<name>A0A1H0B3B1_9ACTN</name>
<keyword evidence="2" id="KW-1185">Reference proteome</keyword>